<name>A0A9W7DV91_9STRA</name>
<dbReference type="Pfam" id="PF13306">
    <property type="entry name" value="LRR_5"/>
    <property type="match status" value="2"/>
</dbReference>
<dbReference type="PANTHER" id="PTHR45661:SF3">
    <property type="entry name" value="IG-LIKE DOMAIN-CONTAINING PROTEIN"/>
    <property type="match status" value="1"/>
</dbReference>
<dbReference type="Proteomes" id="UP001162640">
    <property type="component" value="Unassembled WGS sequence"/>
</dbReference>
<dbReference type="InterPro" id="IPR032675">
    <property type="entry name" value="LRR_dom_sf"/>
</dbReference>
<protein>
    <recommendedName>
        <fullName evidence="3">Leucine-rich repeat domain-containing protein</fullName>
    </recommendedName>
</protein>
<dbReference type="AlphaFoldDB" id="A0A9W7DV91"/>
<dbReference type="PANTHER" id="PTHR45661">
    <property type="entry name" value="SURFACE ANTIGEN"/>
    <property type="match status" value="1"/>
</dbReference>
<evidence type="ECO:0000313" key="2">
    <source>
        <dbReference type="Proteomes" id="UP001162640"/>
    </source>
</evidence>
<dbReference type="SUPFAM" id="SSF52058">
    <property type="entry name" value="L domain-like"/>
    <property type="match status" value="1"/>
</dbReference>
<dbReference type="InterPro" id="IPR026906">
    <property type="entry name" value="LRR_5"/>
</dbReference>
<sequence>MTIPESLQTIGEEVFHGCSKLVPSNIDVSEDNENDVSSEVVLYFRSQQRIASLGKIIAALTTENVALRARGAEHDAKVAALNARIAQLEISLLTPPPNNFISTIDFKRHFVELVLIEMLLVLRELCKEWNDVVIERVDESVTSGVMIVHDGKDLSVNEAYARRDRRELVTQVIFLRNVTKVGDYACAFAHDLEVVDIPESVKSIGNSAFEDCTGLTTVSFPTTLKSIGCQAFCNCSSLDNVNLLHTNVEELGRWAFGGGCSELTSMTIPDSLQTLGDNVFYYCQKLVPSNIDVDWNSDQSAVVTYLRSLQN</sequence>
<evidence type="ECO:0000313" key="1">
    <source>
        <dbReference type="EMBL" id="GMH51973.1"/>
    </source>
</evidence>
<evidence type="ECO:0008006" key="3">
    <source>
        <dbReference type="Google" id="ProtNLM"/>
    </source>
</evidence>
<organism evidence="1 2">
    <name type="scientific">Triparma laevis f. inornata</name>
    <dbReference type="NCBI Taxonomy" id="1714386"/>
    <lineage>
        <taxon>Eukaryota</taxon>
        <taxon>Sar</taxon>
        <taxon>Stramenopiles</taxon>
        <taxon>Ochrophyta</taxon>
        <taxon>Bolidophyceae</taxon>
        <taxon>Parmales</taxon>
        <taxon>Triparmaceae</taxon>
        <taxon>Triparma</taxon>
    </lineage>
</organism>
<proteinExistence type="predicted"/>
<reference evidence="2" key="1">
    <citation type="journal article" date="2023" name="Commun. Biol.">
        <title>Genome analysis of Parmales, the sister group of diatoms, reveals the evolutionary specialization of diatoms from phago-mixotrophs to photoautotrophs.</title>
        <authorList>
            <person name="Ban H."/>
            <person name="Sato S."/>
            <person name="Yoshikawa S."/>
            <person name="Yamada K."/>
            <person name="Nakamura Y."/>
            <person name="Ichinomiya M."/>
            <person name="Sato N."/>
            <person name="Blanc-Mathieu R."/>
            <person name="Endo H."/>
            <person name="Kuwata A."/>
            <person name="Ogata H."/>
        </authorList>
    </citation>
    <scope>NUCLEOTIDE SEQUENCE [LARGE SCALE GENOMIC DNA]</scope>
</reference>
<comment type="caution">
    <text evidence="1">The sequence shown here is derived from an EMBL/GenBank/DDBJ whole genome shotgun (WGS) entry which is preliminary data.</text>
</comment>
<accession>A0A9W7DV91</accession>
<dbReference type="InterPro" id="IPR053139">
    <property type="entry name" value="Surface_bspA-like"/>
</dbReference>
<gene>
    <name evidence="1" type="ORF">TL16_g01129</name>
</gene>
<dbReference type="EMBL" id="BLQM01000024">
    <property type="protein sequence ID" value="GMH51973.1"/>
    <property type="molecule type" value="Genomic_DNA"/>
</dbReference>
<dbReference type="Gene3D" id="3.80.10.10">
    <property type="entry name" value="Ribonuclease Inhibitor"/>
    <property type="match status" value="1"/>
</dbReference>